<name>A0AAD9CW46_PAPLA</name>
<organism evidence="3 4">
    <name type="scientific">Papiliotrema laurentii</name>
    <name type="common">Cryptococcus laurentii</name>
    <dbReference type="NCBI Taxonomy" id="5418"/>
    <lineage>
        <taxon>Eukaryota</taxon>
        <taxon>Fungi</taxon>
        <taxon>Dikarya</taxon>
        <taxon>Basidiomycota</taxon>
        <taxon>Agaricomycotina</taxon>
        <taxon>Tremellomycetes</taxon>
        <taxon>Tremellales</taxon>
        <taxon>Rhynchogastremaceae</taxon>
        <taxon>Papiliotrema</taxon>
    </lineage>
</organism>
<comment type="caution">
    <text evidence="3">The sequence shown here is derived from an EMBL/GenBank/DDBJ whole genome shotgun (WGS) entry which is preliminary data.</text>
</comment>
<evidence type="ECO:0000313" key="4">
    <source>
        <dbReference type="Proteomes" id="UP001182556"/>
    </source>
</evidence>
<evidence type="ECO:0000256" key="2">
    <source>
        <dbReference type="SAM" id="MobiDB-lite"/>
    </source>
</evidence>
<gene>
    <name evidence="3" type="ORF">DB88DRAFT_498972</name>
</gene>
<reference evidence="3" key="1">
    <citation type="submission" date="2023-02" db="EMBL/GenBank/DDBJ databases">
        <title>Identification and recombinant expression of a fungal hydrolase from Papiliotrema laurentii that hydrolyzes apple cutin and clears colloidal polyester polyurethane.</title>
        <authorList>
            <consortium name="DOE Joint Genome Institute"/>
            <person name="Roman V.A."/>
            <person name="Bojanowski C."/>
            <person name="Crable B.R."/>
            <person name="Wagner D.N."/>
            <person name="Hung C.S."/>
            <person name="Nadeau L.J."/>
            <person name="Schratz L."/>
            <person name="Haridas S."/>
            <person name="Pangilinan J."/>
            <person name="Lipzen A."/>
            <person name="Na H."/>
            <person name="Yan M."/>
            <person name="Ng V."/>
            <person name="Grigoriev I.V."/>
            <person name="Spatafora J.W."/>
            <person name="Barlow D."/>
            <person name="Biffinger J."/>
            <person name="Kelley-Loughnane N."/>
            <person name="Varaljay V.A."/>
            <person name="Crookes-Goodson W.J."/>
        </authorList>
    </citation>
    <scope>NUCLEOTIDE SEQUENCE</scope>
    <source>
        <strain evidence="3">5307AH</strain>
    </source>
</reference>
<feature type="region of interest" description="Disordered" evidence="2">
    <location>
        <begin position="1"/>
        <end position="24"/>
    </location>
</feature>
<comment type="similarity">
    <text evidence="1">Belongs to the TIP41 family.</text>
</comment>
<feature type="compositionally biased region" description="Low complexity" evidence="2">
    <location>
        <begin position="80"/>
        <end position="89"/>
    </location>
</feature>
<evidence type="ECO:0000313" key="3">
    <source>
        <dbReference type="EMBL" id="KAK1921713.1"/>
    </source>
</evidence>
<dbReference type="InterPro" id="IPR007303">
    <property type="entry name" value="TIP41-like"/>
</dbReference>
<dbReference type="Pfam" id="PF04176">
    <property type="entry name" value="TIP41"/>
    <property type="match status" value="1"/>
</dbReference>
<dbReference type="GO" id="GO:0005829">
    <property type="term" value="C:cytosol"/>
    <property type="evidence" value="ECO:0007669"/>
    <property type="project" value="TreeGrafter"/>
</dbReference>
<feature type="region of interest" description="Disordered" evidence="2">
    <location>
        <begin position="311"/>
        <end position="333"/>
    </location>
</feature>
<keyword evidence="4" id="KW-1185">Reference proteome</keyword>
<feature type="region of interest" description="Disordered" evidence="2">
    <location>
        <begin position="80"/>
        <end position="105"/>
    </location>
</feature>
<dbReference type="PANTHER" id="PTHR21021">
    <property type="entry name" value="GAF/PUTATIVE CYTOSKELETAL PROTEIN"/>
    <property type="match status" value="1"/>
</dbReference>
<proteinExistence type="inferred from homology"/>
<dbReference type="InterPro" id="IPR051330">
    <property type="entry name" value="Phosphatase_reg/MetRdx"/>
</dbReference>
<dbReference type="GO" id="GO:0031929">
    <property type="term" value="P:TOR signaling"/>
    <property type="evidence" value="ECO:0007669"/>
    <property type="project" value="TreeGrafter"/>
</dbReference>
<dbReference type="AlphaFoldDB" id="A0AAD9CW46"/>
<protein>
    <submittedName>
        <fullName evidence="3">Signal transduction-related protein</fullName>
    </submittedName>
</protein>
<dbReference type="PANTHER" id="PTHR21021:SF16">
    <property type="entry name" value="TIP41-LIKE PROTEIN"/>
    <property type="match status" value="1"/>
</dbReference>
<evidence type="ECO:0000256" key="1">
    <source>
        <dbReference type="ARBA" id="ARBA00006658"/>
    </source>
</evidence>
<dbReference type="Proteomes" id="UP001182556">
    <property type="component" value="Unassembled WGS sequence"/>
</dbReference>
<sequence length="363" mass="39471">MSAPSLTHPSAARMPPRMPPFTLDKTKYTSTMRIGPWTIVATKKPILNGKEIDAAEKSLNLPLPEMTFGNNSLVLTYDPAASSSSSASAGQAPRESLEGSKSGSGDDVPLRISFNALEALAGVATGEGWEERVGGGVKVSMAEQWGKNRSTPSVLLSDTPLPSKPVKPHDWTYSTCYAGSIAGPSRFERSEQHAIPMKLLARQDPVLDQILYYDDVSLFEDELHDNGESILNVRIRVMPHSFFILSRLFLRVDNVLFRIHDVRIYHAFGSGEIVREVSGMEAEYADVKARLEKPSDLSPLANPNFVHSVMSSLSSDTGRPPLPHRGSSARGKAWPGLGKRIEVLRIEGLNVDGATGGLQRLGI</sequence>
<dbReference type="EMBL" id="JAODAN010000010">
    <property type="protein sequence ID" value="KAK1921713.1"/>
    <property type="molecule type" value="Genomic_DNA"/>
</dbReference>
<accession>A0AAD9CW46</accession>